<feature type="region of interest" description="Disordered" evidence="1">
    <location>
        <begin position="66"/>
        <end position="101"/>
    </location>
</feature>
<protein>
    <submittedName>
        <fullName evidence="2">(northern house mosquito) hypothetical protein</fullName>
    </submittedName>
</protein>
<evidence type="ECO:0000313" key="2">
    <source>
        <dbReference type="EMBL" id="CAG6473387.1"/>
    </source>
</evidence>
<sequence>MARRTVRALLPDDPRVDRKARDRRTAASVAGLRQLCRDQVPHREAVRRRRGGKYYGLLPAAVPMCSGSRPDERGGWNAPPWQAERADDAVPDAAGEDLPEV</sequence>
<proteinExistence type="predicted"/>
<dbReference type="EMBL" id="HBUE01072739">
    <property type="protein sequence ID" value="CAG6473387.1"/>
    <property type="molecule type" value="Transcribed_RNA"/>
</dbReference>
<accession>A0A8D8BDE1</accession>
<dbReference type="AlphaFoldDB" id="A0A8D8BDE1"/>
<evidence type="ECO:0000256" key="1">
    <source>
        <dbReference type="SAM" id="MobiDB-lite"/>
    </source>
</evidence>
<reference evidence="2" key="1">
    <citation type="submission" date="2021-05" db="EMBL/GenBank/DDBJ databases">
        <authorList>
            <person name="Alioto T."/>
            <person name="Alioto T."/>
            <person name="Gomez Garrido J."/>
        </authorList>
    </citation>
    <scope>NUCLEOTIDE SEQUENCE</scope>
</reference>
<name>A0A8D8BDE1_CULPI</name>
<organism evidence="2">
    <name type="scientific">Culex pipiens</name>
    <name type="common">House mosquito</name>
    <dbReference type="NCBI Taxonomy" id="7175"/>
    <lineage>
        <taxon>Eukaryota</taxon>
        <taxon>Metazoa</taxon>
        <taxon>Ecdysozoa</taxon>
        <taxon>Arthropoda</taxon>
        <taxon>Hexapoda</taxon>
        <taxon>Insecta</taxon>
        <taxon>Pterygota</taxon>
        <taxon>Neoptera</taxon>
        <taxon>Endopterygota</taxon>
        <taxon>Diptera</taxon>
        <taxon>Nematocera</taxon>
        <taxon>Culicoidea</taxon>
        <taxon>Culicidae</taxon>
        <taxon>Culicinae</taxon>
        <taxon>Culicini</taxon>
        <taxon>Culex</taxon>
        <taxon>Culex</taxon>
    </lineage>
</organism>